<feature type="region of interest" description="Disordered" evidence="2">
    <location>
        <begin position="94"/>
        <end position="113"/>
    </location>
</feature>
<evidence type="ECO:0000256" key="1">
    <source>
        <dbReference type="SAM" id="Coils"/>
    </source>
</evidence>
<evidence type="ECO:0000313" key="3">
    <source>
        <dbReference type="EMBL" id="KAG7399863.1"/>
    </source>
</evidence>
<feature type="coiled-coil region" evidence="1">
    <location>
        <begin position="123"/>
        <end position="150"/>
    </location>
</feature>
<dbReference type="PANTHER" id="PTHR35796:SF3">
    <property type="entry name" value="BHLH DOMAIN-CONTAINING PROTEIN"/>
    <property type="match status" value="1"/>
</dbReference>
<protein>
    <recommendedName>
        <fullName evidence="5">M96 mating-specific protein family</fullName>
    </recommendedName>
</protein>
<dbReference type="Proteomes" id="UP000693981">
    <property type="component" value="Unassembled WGS sequence"/>
</dbReference>
<dbReference type="EMBL" id="JAGDFL010000043">
    <property type="protein sequence ID" value="KAG7399863.1"/>
    <property type="molecule type" value="Genomic_DNA"/>
</dbReference>
<feature type="compositionally biased region" description="Low complexity" evidence="2">
    <location>
        <begin position="100"/>
        <end position="112"/>
    </location>
</feature>
<keyword evidence="4" id="KW-1185">Reference proteome</keyword>
<feature type="region of interest" description="Disordered" evidence="2">
    <location>
        <begin position="28"/>
        <end position="49"/>
    </location>
</feature>
<keyword evidence="1" id="KW-0175">Coiled coil</keyword>
<dbReference type="OrthoDB" id="104973at2759"/>
<name>A0A8T1X744_9STRA</name>
<comment type="caution">
    <text evidence="3">The sequence shown here is derived from an EMBL/GenBank/DDBJ whole genome shotgun (WGS) entry which is preliminary data.</text>
</comment>
<evidence type="ECO:0008006" key="5">
    <source>
        <dbReference type="Google" id="ProtNLM"/>
    </source>
</evidence>
<sequence>MAFSLGDVDEQVVEAALSFIDEFAVDQVESKGPSTNEVAPSDDKKRQRAERKKMLRRTGVYANPNRARNERRWEIAALREQIQKLQIDLTTLRNRKSDRPSAASRPCPAAGSLVMSKSSQITAAMWQEIADRQQRRREEAECENTRLKLVLKHQRKVANTLSSLLQRRANQLVTECSPFMTPVTSTHHIAVNVLDLCGDVGDFQDLFRRLDTAYQEVDAVFSANGLDSMVISPSDVHIREGEGGKYLELFANKVMPFESRDTKEATWDHFRGTEKHWGTGSLYSKSAKDLQESCTIIEDFTKEVYSNNISADIRIKQVLRRYVEKDRDIVVWTSRASPVAIKHEMLRGLTYTPRICVHTRFELKPYSLTTR</sequence>
<dbReference type="AlphaFoldDB" id="A0A8T1X744"/>
<reference evidence="3" key="1">
    <citation type="submission" date="2021-02" db="EMBL/GenBank/DDBJ databases">
        <authorList>
            <person name="Palmer J.M."/>
        </authorList>
    </citation>
    <scope>NUCLEOTIDE SEQUENCE</scope>
    <source>
        <strain evidence="3">SCRP23</strain>
    </source>
</reference>
<dbReference type="PANTHER" id="PTHR35796">
    <property type="entry name" value="HYPOTHETICAL CYTOSOLIC PROTEIN"/>
    <property type="match status" value="1"/>
</dbReference>
<accession>A0A8T1X744</accession>
<organism evidence="3 4">
    <name type="scientific">Phytophthora boehmeriae</name>
    <dbReference type="NCBI Taxonomy" id="109152"/>
    <lineage>
        <taxon>Eukaryota</taxon>
        <taxon>Sar</taxon>
        <taxon>Stramenopiles</taxon>
        <taxon>Oomycota</taxon>
        <taxon>Peronosporomycetes</taxon>
        <taxon>Peronosporales</taxon>
        <taxon>Peronosporaceae</taxon>
        <taxon>Phytophthora</taxon>
    </lineage>
</organism>
<proteinExistence type="predicted"/>
<evidence type="ECO:0000313" key="4">
    <source>
        <dbReference type="Proteomes" id="UP000693981"/>
    </source>
</evidence>
<evidence type="ECO:0000256" key="2">
    <source>
        <dbReference type="SAM" id="MobiDB-lite"/>
    </source>
</evidence>
<gene>
    <name evidence="3" type="ORF">PHYBOEH_007724</name>
</gene>